<comment type="subcellular location">
    <subcellularLocation>
        <location evidence="1 7">Mitochondrion</location>
    </subcellularLocation>
</comment>
<protein>
    <recommendedName>
        <fullName evidence="7">Protein arginine methyltransferase NDUFAF7</fullName>
        <ecNumber evidence="7">2.1.1.320</ecNumber>
    </recommendedName>
</protein>
<comment type="similarity">
    <text evidence="2 7">Belongs to the NDUFAF7 family.</text>
</comment>
<dbReference type="Gene3D" id="3.40.50.12710">
    <property type="match status" value="1"/>
</dbReference>
<dbReference type="Pfam" id="PF02636">
    <property type="entry name" value="Methyltransf_28"/>
    <property type="match status" value="1"/>
</dbReference>
<dbReference type="PANTHER" id="PTHR12049:SF5">
    <property type="entry name" value="PROTEIN ARGININE METHYLTRANSFERASE NDUFAF7 HOMOLOG, MITOCHONDRIAL"/>
    <property type="match status" value="1"/>
</dbReference>
<organism evidence="8 9">
    <name type="scientific">Lodderomyces beijingensis</name>
    <dbReference type="NCBI Taxonomy" id="1775926"/>
    <lineage>
        <taxon>Eukaryota</taxon>
        <taxon>Fungi</taxon>
        <taxon>Dikarya</taxon>
        <taxon>Ascomycota</taxon>
        <taxon>Saccharomycotina</taxon>
        <taxon>Pichiomycetes</taxon>
        <taxon>Debaryomycetaceae</taxon>
        <taxon>Candida/Lodderomyces clade</taxon>
        <taxon>Lodderomyces</taxon>
    </lineage>
</organism>
<evidence type="ECO:0000313" key="9">
    <source>
        <dbReference type="Proteomes" id="UP001497383"/>
    </source>
</evidence>
<evidence type="ECO:0000256" key="4">
    <source>
        <dbReference type="ARBA" id="ARBA00022679"/>
    </source>
</evidence>
<dbReference type="GeneID" id="92209854"/>
<name>A0ABP0ZQM0_9ASCO</name>
<dbReference type="EC" id="2.1.1.320" evidence="7"/>
<sequence length="507" mass="59038">MLTIRRHLFRGKLKSVLPPPPKKTHYEYSISPNTYSFKVPSYKRPLNPIQLIYQQAVNFPFEKSVNDVYRSYPTITSAQQRNRKTRPKGVLMSSADFIEDSLYNKHYGYFSKEVEIFQPDKPFKYSDVADVDDFVENWRQSYPKADPKSKSLQLWHTPTELFNPHYGESLARYILLNYKLNGSYPYEDLVIYEMGGGNGTLMCNILNYIKQQEPEIYDRTQYKIIEISNQLAEKQAKSYQKRLQSEGLSADKLEIFNKSIFDWDKVVDEPCFFIALEVFDNFAHDVIKYDMHSGEPLEGKVLIDKQGDFYQFFTPELSEYSKAYLQLRESGKLSILQSSSFNAKVENLKSLFKQVHPLFESPTMVKLKNSVLPFNDDLTTAEYIPTRLVKFFNILKHRFPNHSLISSDFHYLPNTIAGYNGPVVQTILNGDTIDVRTYMVQQGYFDIMFATDFEMAEELYKQITGKIPKISTHREFLEKWADVNATSTKSGENPMLDFYRNASFLTS</sequence>
<dbReference type="RefSeq" id="XP_066831596.1">
    <property type="nucleotide sequence ID" value="XM_066974903.1"/>
</dbReference>
<evidence type="ECO:0000256" key="6">
    <source>
        <dbReference type="ARBA" id="ARBA00048612"/>
    </source>
</evidence>
<evidence type="ECO:0000256" key="3">
    <source>
        <dbReference type="ARBA" id="ARBA00022603"/>
    </source>
</evidence>
<evidence type="ECO:0000256" key="1">
    <source>
        <dbReference type="ARBA" id="ARBA00004173"/>
    </source>
</evidence>
<dbReference type="InterPro" id="IPR038375">
    <property type="entry name" value="NDUFAF7_sf"/>
</dbReference>
<dbReference type="PANTHER" id="PTHR12049">
    <property type="entry name" value="PROTEIN ARGININE METHYLTRANSFERASE NDUFAF7, MITOCHONDRIAL"/>
    <property type="match status" value="1"/>
</dbReference>
<accession>A0ABP0ZQM0</accession>
<evidence type="ECO:0000256" key="5">
    <source>
        <dbReference type="ARBA" id="ARBA00023128"/>
    </source>
</evidence>
<keyword evidence="9" id="KW-1185">Reference proteome</keyword>
<proteinExistence type="inferred from homology"/>
<dbReference type="SUPFAM" id="SSF53335">
    <property type="entry name" value="S-adenosyl-L-methionine-dependent methyltransferases"/>
    <property type="match status" value="1"/>
</dbReference>
<dbReference type="InterPro" id="IPR029063">
    <property type="entry name" value="SAM-dependent_MTases_sf"/>
</dbReference>
<keyword evidence="3 7" id="KW-0489">Methyltransferase</keyword>
<evidence type="ECO:0000313" key="8">
    <source>
        <dbReference type="EMBL" id="CAK9440641.1"/>
    </source>
</evidence>
<keyword evidence="5 7" id="KW-0496">Mitochondrion</keyword>
<dbReference type="EMBL" id="OZ022409">
    <property type="protein sequence ID" value="CAK9440641.1"/>
    <property type="molecule type" value="Genomic_DNA"/>
</dbReference>
<comment type="catalytic activity">
    <reaction evidence="6 7">
        <text>L-arginyl-[protein] + 2 S-adenosyl-L-methionine = N(omega),N(omega)'-dimethyl-L-arginyl-[protein] + 2 S-adenosyl-L-homocysteine + 2 H(+)</text>
        <dbReference type="Rhea" id="RHEA:48108"/>
        <dbReference type="Rhea" id="RHEA-COMP:10532"/>
        <dbReference type="Rhea" id="RHEA-COMP:11992"/>
        <dbReference type="ChEBI" id="CHEBI:15378"/>
        <dbReference type="ChEBI" id="CHEBI:29965"/>
        <dbReference type="ChEBI" id="CHEBI:57856"/>
        <dbReference type="ChEBI" id="CHEBI:59789"/>
        <dbReference type="ChEBI" id="CHEBI:88221"/>
        <dbReference type="EC" id="2.1.1.320"/>
    </reaction>
</comment>
<gene>
    <name evidence="8" type="ORF">LODBEIA_P46580</name>
</gene>
<dbReference type="InterPro" id="IPR003788">
    <property type="entry name" value="NDUFAF7"/>
</dbReference>
<dbReference type="Proteomes" id="UP001497383">
    <property type="component" value="Chromosome 5"/>
</dbReference>
<reference evidence="8 9" key="1">
    <citation type="submission" date="2024-03" db="EMBL/GenBank/DDBJ databases">
        <authorList>
            <person name="Brejova B."/>
        </authorList>
    </citation>
    <scope>NUCLEOTIDE SEQUENCE [LARGE SCALE GENOMIC DNA]</scope>
    <source>
        <strain evidence="8 9">CBS 14171</strain>
    </source>
</reference>
<evidence type="ECO:0000256" key="7">
    <source>
        <dbReference type="RuleBase" id="RU364114"/>
    </source>
</evidence>
<comment type="function">
    <text evidence="7">Arginine methyltransferase involved in the assembly or stability of mitochondrial NADH:ubiquinone oxidoreductase complex (complex I).</text>
</comment>
<evidence type="ECO:0000256" key="2">
    <source>
        <dbReference type="ARBA" id="ARBA00005891"/>
    </source>
</evidence>
<keyword evidence="4 7" id="KW-0808">Transferase</keyword>